<dbReference type="EMBL" id="CAMXCT020002159">
    <property type="protein sequence ID" value="CAL1149495.1"/>
    <property type="molecule type" value="Genomic_DNA"/>
</dbReference>
<keyword evidence="9" id="KW-1185">Reference proteome</keyword>
<dbReference type="GO" id="GO:0032259">
    <property type="term" value="P:methylation"/>
    <property type="evidence" value="ECO:0007669"/>
    <property type="project" value="UniProtKB-KW"/>
</dbReference>
<gene>
    <name evidence="6" type="ORF">C1SCF055_LOCUS22621</name>
</gene>
<evidence type="ECO:0000256" key="4">
    <source>
        <dbReference type="SAM" id="MobiDB-lite"/>
    </source>
</evidence>
<evidence type="ECO:0000313" key="8">
    <source>
        <dbReference type="EMBL" id="CAL4783432.1"/>
    </source>
</evidence>
<keyword evidence="3" id="KW-0808">Transferase</keyword>
<feature type="compositionally biased region" description="Polar residues" evidence="4">
    <location>
        <begin position="16"/>
        <end position="26"/>
    </location>
</feature>
<evidence type="ECO:0000256" key="1">
    <source>
        <dbReference type="ARBA" id="ARBA00008361"/>
    </source>
</evidence>
<dbReference type="InterPro" id="IPR029063">
    <property type="entry name" value="SAM-dependent_MTases_sf"/>
</dbReference>
<dbReference type="CDD" id="cd02440">
    <property type="entry name" value="AdoMet_MTases"/>
    <property type="match status" value="1"/>
</dbReference>
<name>A0A9P1CR03_9DINO</name>
<evidence type="ECO:0000256" key="2">
    <source>
        <dbReference type="ARBA" id="ARBA00022603"/>
    </source>
</evidence>
<comment type="caution">
    <text evidence="6">The sequence shown here is derived from an EMBL/GenBank/DDBJ whole genome shotgun (WGS) entry which is preliminary data.</text>
</comment>
<dbReference type="EMBL" id="CAMXCT030002159">
    <property type="protein sequence ID" value="CAL4783432.1"/>
    <property type="molecule type" value="Genomic_DNA"/>
</dbReference>
<accession>A0A9P1CR03</accession>
<organism evidence="6">
    <name type="scientific">Cladocopium goreaui</name>
    <dbReference type="NCBI Taxonomy" id="2562237"/>
    <lineage>
        <taxon>Eukaryota</taxon>
        <taxon>Sar</taxon>
        <taxon>Alveolata</taxon>
        <taxon>Dinophyceae</taxon>
        <taxon>Suessiales</taxon>
        <taxon>Symbiodiniaceae</taxon>
        <taxon>Cladocopium</taxon>
    </lineage>
</organism>
<dbReference type="PANTHER" id="PTHR12176">
    <property type="entry name" value="SAM-DEPENDENT METHYLTRANSFERASE SUPERFAMILY PROTEIN"/>
    <property type="match status" value="1"/>
</dbReference>
<dbReference type="GO" id="GO:0008757">
    <property type="term" value="F:S-adenosylmethionine-dependent methyltransferase activity"/>
    <property type="evidence" value="ECO:0007669"/>
    <property type="project" value="InterPro"/>
</dbReference>
<comment type="similarity">
    <text evidence="1">Belongs to the methyltransferase superfamily.</text>
</comment>
<sequence>MKEDDNLAPKVANEEASGSCNPGKSNPSKHDKESQKDYGDGPEYWDLRYKEDPEPFEWLRSYSDLKDFICCDKSADILHVGCGNSCLTEEMYDEGYRNIINIDNSPVVITQMIERNMDRPEMLWLEMDALAMPLPSNAFDLVIDKSLMDTFACAEEMPLTIITYLMEVARVLRTGGLFLVVSYGAPAQRLAP</sequence>
<dbReference type="InterPro" id="IPR051419">
    <property type="entry name" value="Lys/N-term_MeTrsfase_sf"/>
</dbReference>
<dbReference type="InterPro" id="IPR013216">
    <property type="entry name" value="Methyltransf_11"/>
</dbReference>
<feature type="region of interest" description="Disordered" evidence="4">
    <location>
        <begin position="1"/>
        <end position="43"/>
    </location>
</feature>
<keyword evidence="2 8" id="KW-0489">Methyltransferase</keyword>
<reference evidence="6" key="1">
    <citation type="submission" date="2022-10" db="EMBL/GenBank/DDBJ databases">
        <authorList>
            <person name="Chen Y."/>
            <person name="Dougan E. K."/>
            <person name="Chan C."/>
            <person name="Rhodes N."/>
            <person name="Thang M."/>
        </authorList>
    </citation>
    <scope>NUCLEOTIDE SEQUENCE</scope>
</reference>
<proteinExistence type="inferred from homology"/>
<dbReference type="SUPFAM" id="SSF53335">
    <property type="entry name" value="S-adenosyl-L-methionine-dependent methyltransferases"/>
    <property type="match status" value="1"/>
</dbReference>
<protein>
    <submittedName>
        <fullName evidence="8">EEF1A lysine and N-terminal methyltransferase homolog</fullName>
    </submittedName>
</protein>
<feature type="domain" description="Methyltransferase type 11" evidence="5">
    <location>
        <begin position="78"/>
        <end position="179"/>
    </location>
</feature>
<dbReference type="OrthoDB" id="411785at2759"/>
<evidence type="ECO:0000259" key="5">
    <source>
        <dbReference type="Pfam" id="PF08241"/>
    </source>
</evidence>
<evidence type="ECO:0000313" key="6">
    <source>
        <dbReference type="EMBL" id="CAI3996120.1"/>
    </source>
</evidence>
<reference evidence="7" key="2">
    <citation type="submission" date="2024-04" db="EMBL/GenBank/DDBJ databases">
        <authorList>
            <person name="Chen Y."/>
            <person name="Shah S."/>
            <person name="Dougan E. K."/>
            <person name="Thang M."/>
            <person name="Chan C."/>
        </authorList>
    </citation>
    <scope>NUCLEOTIDE SEQUENCE [LARGE SCALE GENOMIC DNA]</scope>
</reference>
<dbReference type="Gene3D" id="3.40.50.150">
    <property type="entry name" value="Vaccinia Virus protein VP39"/>
    <property type="match status" value="1"/>
</dbReference>
<evidence type="ECO:0000256" key="3">
    <source>
        <dbReference type="ARBA" id="ARBA00022679"/>
    </source>
</evidence>
<evidence type="ECO:0000313" key="9">
    <source>
        <dbReference type="Proteomes" id="UP001152797"/>
    </source>
</evidence>
<feature type="compositionally biased region" description="Basic and acidic residues" evidence="4">
    <location>
        <begin position="28"/>
        <end position="43"/>
    </location>
</feature>
<evidence type="ECO:0000313" key="7">
    <source>
        <dbReference type="EMBL" id="CAL1149495.1"/>
    </source>
</evidence>
<dbReference type="Proteomes" id="UP001152797">
    <property type="component" value="Unassembled WGS sequence"/>
</dbReference>
<dbReference type="EMBL" id="CAMXCT010002159">
    <property type="protein sequence ID" value="CAI3996120.1"/>
    <property type="molecule type" value="Genomic_DNA"/>
</dbReference>
<dbReference type="Pfam" id="PF08241">
    <property type="entry name" value="Methyltransf_11"/>
    <property type="match status" value="1"/>
</dbReference>
<dbReference type="AlphaFoldDB" id="A0A9P1CR03"/>